<reference evidence="1 2" key="1">
    <citation type="submission" date="2019-09" db="EMBL/GenBank/DDBJ databases">
        <title>Draft genome sequencing and comparative genomics of hatchery-associated Vibrios.</title>
        <authorList>
            <person name="Kehlet-Delgado H."/>
            <person name="Mueller R.S."/>
        </authorList>
    </citation>
    <scope>NUCLEOTIDE SEQUENCE [LARGE SCALE GENOMIC DNA]</scope>
    <source>
        <strain evidence="1 2">081416A</strain>
    </source>
</reference>
<comment type="caution">
    <text evidence="1">The sequence shown here is derived from an EMBL/GenBank/DDBJ whole genome shotgun (WGS) entry which is preliminary data.</text>
</comment>
<name>A0A7Y4B7I0_VIBAL</name>
<organism evidence="1 2">
    <name type="scientific">Vibrio alginolyticus</name>
    <dbReference type="NCBI Taxonomy" id="663"/>
    <lineage>
        <taxon>Bacteria</taxon>
        <taxon>Pseudomonadati</taxon>
        <taxon>Pseudomonadota</taxon>
        <taxon>Gammaproteobacteria</taxon>
        <taxon>Vibrionales</taxon>
        <taxon>Vibrionaceae</taxon>
        <taxon>Vibrio</taxon>
    </lineage>
</organism>
<sequence>MKEYFLPPKVFDEILAYAKKENFSELEKLVGKHDNGTIFVEPWEVEMLLNVAKLWRLEALLKYPFWDSDHPKYDPCQEDLFMDEQEEKWGKIAMTFPDD</sequence>
<gene>
    <name evidence="1" type="ORF">F0254_25480</name>
</gene>
<dbReference type="Proteomes" id="UP000532247">
    <property type="component" value="Unassembled WGS sequence"/>
</dbReference>
<evidence type="ECO:0000313" key="1">
    <source>
        <dbReference type="EMBL" id="NOI12154.1"/>
    </source>
</evidence>
<protein>
    <submittedName>
        <fullName evidence="1">Uncharacterized protein</fullName>
    </submittedName>
</protein>
<dbReference type="AlphaFoldDB" id="A0A7Y4B7I0"/>
<evidence type="ECO:0000313" key="2">
    <source>
        <dbReference type="Proteomes" id="UP000532247"/>
    </source>
</evidence>
<dbReference type="EMBL" id="VTYF01000035">
    <property type="protein sequence ID" value="NOI12154.1"/>
    <property type="molecule type" value="Genomic_DNA"/>
</dbReference>
<proteinExistence type="predicted"/>
<dbReference type="RefSeq" id="WP_053350298.1">
    <property type="nucleotide sequence ID" value="NZ_AP023187.1"/>
</dbReference>
<accession>A0A7Y4B7I0</accession>